<evidence type="ECO:0008006" key="9">
    <source>
        <dbReference type="Google" id="ProtNLM"/>
    </source>
</evidence>
<sequence>MRFFWIYIHDRDFTKPVKPFVFPQPNKFSINRTTDLGSELCFTPFKSKPNWKHSQSESNWKHSQSKLEYRHYSDATVSSFQWNLRNDPFAANFWTKHLPRKFTHDVELDGIYESAYIGIDANWPDDRTSDEWNNWNDRTTDEWNDWNNRTSDEWNNRNGNKQHWFDTDVDHSYTDDIQRLRLYWWSTDILWRSCGRVRIEKWIRFRPNALKAVGYVIITIGHGTPNNFSALASDPSYAFSIYPNDPPNYADEAKVSAAVSNILVGLSSSCYYDDPNSCPTSPNPPTTPQTTTVVTTSMTTTACPPGPQMLAIAYEINKDPLFYSVSNYTRDFILNLAQQTQISTLLSASNNLSVIAFPVDTFNYSTNADFGQLNGLSSLQVALNIQWVQVRTQTSDILSGLNYVSKEKLWNDIDMNAVVHTMLIIAYSTQGVENATNTANVMKAAGVKIATLAMTSGTDFDLASLATASEYSLKMVYNTTNSEKASTARKLDGLIGMKLRFLSIFLYVAFVHSQRHEREYSFCEDSFGNWLTVKQIPGSGENSYEKHHCHKHLAKIHYLNDINQTGWAYLETDILDDSLSHWKQGYIAGYMEGHATRDLIALQIRNTLSDYCDGAEKYCKNLSIFLKENLKWMIKEVHRNLDDPYWRQIALTLFQYKGIHDAYYHKKPMVSDTFDIDMIDGSNDEDDIIDPIMLLQLAGDLEDLQGKFKKPENLRRPYSVVGSHCSALVKLLPDHSDLYFSHVTWSSYSGMLRMQKKYAFKTGDPGQEYAFSGYPGTIASVDDFIVTSSKLAVLETTIANYNEELNSYIKPNTVLCWIRTQVAHRTSSTAADWANTFAKHNSGTYNNEWVVVDYKRFRRGYRHQKDYGIIQVVEQLPHFIVHADMTKELLESTYWPGYNTPYFSQIQRESQMQKMIDKFGDWYT</sequence>
<accession>A0A2A2J4Y4</accession>
<evidence type="ECO:0000313" key="7">
    <source>
        <dbReference type="EMBL" id="PAV56552.1"/>
    </source>
</evidence>
<name>A0A2A2J4Y4_9BILA</name>
<reference evidence="7 8" key="1">
    <citation type="journal article" date="2017" name="Curr. Biol.">
        <title>Genome architecture and evolution of a unichromosomal asexual nematode.</title>
        <authorList>
            <person name="Fradin H."/>
            <person name="Zegar C."/>
            <person name="Gutwein M."/>
            <person name="Lucas J."/>
            <person name="Kovtun M."/>
            <person name="Corcoran D."/>
            <person name="Baugh L.R."/>
            <person name="Kiontke K."/>
            <person name="Gunsalus K."/>
            <person name="Fitch D.H."/>
            <person name="Piano F."/>
        </authorList>
    </citation>
    <scope>NUCLEOTIDE SEQUENCE [LARGE SCALE GENOMIC DNA]</scope>
    <source>
        <strain evidence="7">PF1309</strain>
    </source>
</reference>
<proteinExistence type="inferred from homology"/>
<keyword evidence="4" id="KW-0442">Lipid degradation</keyword>
<dbReference type="PANTHER" id="PTHR12370">
    <property type="entry name" value="PHOSPHOLIPASE B-RELATED"/>
    <property type="match status" value="1"/>
</dbReference>
<dbReference type="OrthoDB" id="443524at2759"/>
<organism evidence="7 8">
    <name type="scientific">Diploscapter pachys</name>
    <dbReference type="NCBI Taxonomy" id="2018661"/>
    <lineage>
        <taxon>Eukaryota</taxon>
        <taxon>Metazoa</taxon>
        <taxon>Ecdysozoa</taxon>
        <taxon>Nematoda</taxon>
        <taxon>Chromadorea</taxon>
        <taxon>Rhabditida</taxon>
        <taxon>Rhabditina</taxon>
        <taxon>Rhabditomorpha</taxon>
        <taxon>Rhabditoidea</taxon>
        <taxon>Rhabditidae</taxon>
        <taxon>Diploscapter</taxon>
    </lineage>
</organism>
<evidence type="ECO:0000256" key="2">
    <source>
        <dbReference type="ARBA" id="ARBA00022729"/>
    </source>
</evidence>
<dbReference type="GO" id="GO:0009395">
    <property type="term" value="P:phospholipid catabolic process"/>
    <property type="evidence" value="ECO:0007669"/>
    <property type="project" value="TreeGrafter"/>
</dbReference>
<dbReference type="EMBL" id="LIAE01010696">
    <property type="protein sequence ID" value="PAV56552.1"/>
    <property type="molecule type" value="Genomic_DNA"/>
</dbReference>
<dbReference type="STRING" id="2018661.A0A2A2J4Y4"/>
<comment type="caution">
    <text evidence="7">The sequence shown here is derived from an EMBL/GenBank/DDBJ whole genome shotgun (WGS) entry which is preliminary data.</text>
</comment>
<dbReference type="PANTHER" id="PTHR12370:SF3">
    <property type="entry name" value="PHOSPHOLIPASE B-LIKE 2-RELATED"/>
    <property type="match status" value="1"/>
</dbReference>
<keyword evidence="5" id="KW-0443">Lipid metabolism</keyword>
<evidence type="ECO:0000256" key="3">
    <source>
        <dbReference type="ARBA" id="ARBA00022801"/>
    </source>
</evidence>
<evidence type="ECO:0000256" key="6">
    <source>
        <dbReference type="ARBA" id="ARBA00023180"/>
    </source>
</evidence>
<dbReference type="GO" id="GO:0005576">
    <property type="term" value="C:extracellular region"/>
    <property type="evidence" value="ECO:0007669"/>
    <property type="project" value="TreeGrafter"/>
</dbReference>
<evidence type="ECO:0000256" key="5">
    <source>
        <dbReference type="ARBA" id="ARBA00023098"/>
    </source>
</evidence>
<protein>
    <recommendedName>
        <fullName evidence="9">Phospholipase B-like</fullName>
    </recommendedName>
</protein>
<evidence type="ECO:0000313" key="8">
    <source>
        <dbReference type="Proteomes" id="UP000218231"/>
    </source>
</evidence>
<dbReference type="InterPro" id="IPR007000">
    <property type="entry name" value="PLipase_B-like"/>
</dbReference>
<gene>
    <name evidence="7" type="ORF">WR25_23853</name>
</gene>
<dbReference type="Gene3D" id="3.60.60.30">
    <property type="match status" value="1"/>
</dbReference>
<dbReference type="Proteomes" id="UP000218231">
    <property type="component" value="Unassembled WGS sequence"/>
</dbReference>
<evidence type="ECO:0000256" key="1">
    <source>
        <dbReference type="ARBA" id="ARBA00007835"/>
    </source>
</evidence>
<keyword evidence="3" id="KW-0378">Hydrolase</keyword>
<keyword evidence="8" id="KW-1185">Reference proteome</keyword>
<dbReference type="AlphaFoldDB" id="A0A2A2J4Y4"/>
<dbReference type="GO" id="GO:0004620">
    <property type="term" value="F:phospholipase activity"/>
    <property type="evidence" value="ECO:0007669"/>
    <property type="project" value="InterPro"/>
</dbReference>
<dbReference type="Pfam" id="PF04916">
    <property type="entry name" value="Phospholip_B"/>
    <property type="match status" value="1"/>
</dbReference>
<keyword evidence="6" id="KW-0325">Glycoprotein</keyword>
<keyword evidence="2" id="KW-0732">Signal</keyword>
<comment type="similarity">
    <text evidence="1">Belongs to the phospholipase B-like family.</text>
</comment>
<evidence type="ECO:0000256" key="4">
    <source>
        <dbReference type="ARBA" id="ARBA00022963"/>
    </source>
</evidence>